<evidence type="ECO:0000259" key="3">
    <source>
        <dbReference type="Pfam" id="PF07197"/>
    </source>
</evidence>
<feature type="region of interest" description="Disordered" evidence="2">
    <location>
        <begin position="1"/>
        <end position="20"/>
    </location>
</feature>
<name>A0AAV5ED08_ELECO</name>
<accession>A0AAV5ED08</accession>
<reference evidence="4" key="1">
    <citation type="journal article" date="2018" name="DNA Res.">
        <title>Multiple hybrid de novo genome assembly of finger millet, an orphan allotetraploid crop.</title>
        <authorList>
            <person name="Hatakeyama M."/>
            <person name="Aluri S."/>
            <person name="Balachadran M.T."/>
            <person name="Sivarajan S.R."/>
            <person name="Patrignani A."/>
            <person name="Gruter S."/>
            <person name="Poveda L."/>
            <person name="Shimizu-Inatsugi R."/>
            <person name="Baeten J."/>
            <person name="Francoijs K.J."/>
            <person name="Nataraja K.N."/>
            <person name="Reddy Y.A.N."/>
            <person name="Phadnis S."/>
            <person name="Ravikumar R.L."/>
            <person name="Schlapbach R."/>
            <person name="Sreeman S.M."/>
            <person name="Shimizu K.K."/>
        </authorList>
    </citation>
    <scope>NUCLEOTIDE SEQUENCE</scope>
</reference>
<keyword evidence="5" id="KW-1185">Reference proteome</keyword>
<dbReference type="AlphaFoldDB" id="A0AAV5ED08"/>
<dbReference type="Proteomes" id="UP001054889">
    <property type="component" value="Unassembled WGS sequence"/>
</dbReference>
<dbReference type="EMBL" id="BQKI01000075">
    <property type="protein sequence ID" value="GJN20613.1"/>
    <property type="molecule type" value="Genomic_DNA"/>
</dbReference>
<dbReference type="Pfam" id="PF07197">
    <property type="entry name" value="DUF1409"/>
    <property type="match status" value="1"/>
</dbReference>
<evidence type="ECO:0000256" key="2">
    <source>
        <dbReference type="SAM" id="MobiDB-lite"/>
    </source>
</evidence>
<feature type="domain" description="DUF1409" evidence="3">
    <location>
        <begin position="347"/>
        <end position="391"/>
    </location>
</feature>
<evidence type="ECO:0000313" key="4">
    <source>
        <dbReference type="EMBL" id="GJN20613.1"/>
    </source>
</evidence>
<protein>
    <recommendedName>
        <fullName evidence="3">DUF1409 domain-containing protein</fullName>
    </recommendedName>
</protein>
<dbReference type="InterPro" id="IPR010811">
    <property type="entry name" value="DUF1409"/>
</dbReference>
<gene>
    <name evidence="4" type="primary">gb08011</name>
    <name evidence="4" type="ORF">PR202_gb08011</name>
</gene>
<evidence type="ECO:0000256" key="1">
    <source>
        <dbReference type="SAM" id="Coils"/>
    </source>
</evidence>
<sequence>MDLAPFTESSFPSENALENEEIPTHRCTSLGEAAMVIPGQRMTLKNFKSSFVLFYNGLQLDKRVWFPYHELEFENPSVFRPDNPCRMKNQPLSLKPALGMAFCLLTFLVDSSGFIHTNSTTLSHFLVNLDSPGCLPALFSLDDSGPVKNSRMHWNIIKSITWLERSRWATQLVFNCLHSAQPCSRIYGMNAEIIFSFISSTPAVLSGVAQEVISELAHSVQIPSSTPAVPSTQMDPTRQEESTLPELIERSSFMIEESAHHSDNQSSSATLSNIPSAHALSIDPDHIDTSCTEEHSTAPSVVPSSSVLDIVPWVDPHAQISRRTSSIILPPEVKAKLLQIRARLDEVPIEQLVLNATPIRQRYIEIKDMLPHGLASILHPTAFIEFHQFRVLEAKACIEHHLEQRNLAKAADKKAAKEQSKYISLVSKSADLEIKLDILKKEREELQATLEAKNKEIADVETGLAKVPKEIIAQEVVTTSAHAQSISLWDTASSIPGSTEEDTLIITEVDQLHFHAINMIDFYCPQE</sequence>
<evidence type="ECO:0000313" key="5">
    <source>
        <dbReference type="Proteomes" id="UP001054889"/>
    </source>
</evidence>
<proteinExistence type="predicted"/>
<keyword evidence="1" id="KW-0175">Coiled coil</keyword>
<organism evidence="4 5">
    <name type="scientific">Eleusine coracana subsp. coracana</name>
    <dbReference type="NCBI Taxonomy" id="191504"/>
    <lineage>
        <taxon>Eukaryota</taxon>
        <taxon>Viridiplantae</taxon>
        <taxon>Streptophyta</taxon>
        <taxon>Embryophyta</taxon>
        <taxon>Tracheophyta</taxon>
        <taxon>Spermatophyta</taxon>
        <taxon>Magnoliopsida</taxon>
        <taxon>Liliopsida</taxon>
        <taxon>Poales</taxon>
        <taxon>Poaceae</taxon>
        <taxon>PACMAD clade</taxon>
        <taxon>Chloridoideae</taxon>
        <taxon>Cynodonteae</taxon>
        <taxon>Eleusininae</taxon>
        <taxon>Eleusine</taxon>
    </lineage>
</organism>
<reference evidence="4" key="2">
    <citation type="submission" date="2021-12" db="EMBL/GenBank/DDBJ databases">
        <title>Resequencing data analysis of finger millet.</title>
        <authorList>
            <person name="Hatakeyama M."/>
            <person name="Aluri S."/>
            <person name="Balachadran M.T."/>
            <person name="Sivarajan S.R."/>
            <person name="Poveda L."/>
            <person name="Shimizu-Inatsugi R."/>
            <person name="Schlapbach R."/>
            <person name="Sreeman S.M."/>
            <person name="Shimizu K.K."/>
        </authorList>
    </citation>
    <scope>NUCLEOTIDE SEQUENCE</scope>
</reference>
<comment type="caution">
    <text evidence="4">The sequence shown here is derived from an EMBL/GenBank/DDBJ whole genome shotgun (WGS) entry which is preliminary data.</text>
</comment>
<feature type="coiled-coil region" evidence="1">
    <location>
        <begin position="429"/>
        <end position="463"/>
    </location>
</feature>